<dbReference type="GO" id="GO:0016829">
    <property type="term" value="F:lyase activity"/>
    <property type="evidence" value="ECO:0007669"/>
    <property type="project" value="UniProtKB-KW"/>
</dbReference>
<keyword evidence="5" id="KW-1185">Reference proteome</keyword>
<keyword evidence="4" id="KW-0456">Lyase</keyword>
<dbReference type="InterPro" id="IPR001544">
    <property type="entry name" value="Aminotrans_IV"/>
</dbReference>
<comment type="similarity">
    <text evidence="2">Belongs to the class-IV pyridoxal-phosphate-dependent aminotransferase family.</text>
</comment>
<name>A0A1M6SJC9_9AQUI</name>
<dbReference type="GO" id="GO:0008652">
    <property type="term" value="P:amino acid biosynthetic process"/>
    <property type="evidence" value="ECO:0007669"/>
    <property type="project" value="UniProtKB-ARBA"/>
</dbReference>
<dbReference type="InterPro" id="IPR036038">
    <property type="entry name" value="Aminotransferase-like"/>
</dbReference>
<dbReference type="Gene3D" id="3.20.10.10">
    <property type="entry name" value="D-amino Acid Aminotransferase, subunit A, domain 2"/>
    <property type="match status" value="1"/>
</dbReference>
<evidence type="ECO:0000256" key="1">
    <source>
        <dbReference type="ARBA" id="ARBA00001933"/>
    </source>
</evidence>
<dbReference type="PANTHER" id="PTHR42743:SF5">
    <property type="entry name" value="AMINODEOXYCHORISMATE LYASE"/>
    <property type="match status" value="1"/>
</dbReference>
<evidence type="ECO:0000313" key="4">
    <source>
        <dbReference type="EMBL" id="SHK44852.1"/>
    </source>
</evidence>
<accession>A0A1M6SJC9</accession>
<dbReference type="GO" id="GO:0046394">
    <property type="term" value="P:carboxylic acid biosynthetic process"/>
    <property type="evidence" value="ECO:0007669"/>
    <property type="project" value="UniProtKB-ARBA"/>
</dbReference>
<dbReference type="Gene3D" id="3.30.470.10">
    <property type="match status" value="1"/>
</dbReference>
<dbReference type="STRING" id="381751.SAMN05444391_1051"/>
<dbReference type="CDD" id="cd00449">
    <property type="entry name" value="PLPDE_IV"/>
    <property type="match status" value="1"/>
</dbReference>
<dbReference type="AlphaFoldDB" id="A0A1M6SJC9"/>
<dbReference type="InterPro" id="IPR043132">
    <property type="entry name" value="BCAT-like_C"/>
</dbReference>
<evidence type="ECO:0000256" key="3">
    <source>
        <dbReference type="ARBA" id="ARBA00022898"/>
    </source>
</evidence>
<dbReference type="OrthoDB" id="9805628at2"/>
<evidence type="ECO:0000313" key="5">
    <source>
        <dbReference type="Proteomes" id="UP000189810"/>
    </source>
</evidence>
<dbReference type="FunFam" id="3.20.10.10:FF:000002">
    <property type="entry name" value="D-alanine aminotransferase"/>
    <property type="match status" value="1"/>
</dbReference>
<dbReference type="Proteomes" id="UP000189810">
    <property type="component" value="Chromosome I"/>
</dbReference>
<gene>
    <name evidence="4" type="ORF">SAMN05444391_1051</name>
</gene>
<dbReference type="EMBL" id="LT670846">
    <property type="protein sequence ID" value="SHK44852.1"/>
    <property type="molecule type" value="Genomic_DNA"/>
</dbReference>
<proteinExistence type="inferred from homology"/>
<dbReference type="InterPro" id="IPR043131">
    <property type="entry name" value="BCAT-like_N"/>
</dbReference>
<dbReference type="PANTHER" id="PTHR42743">
    <property type="entry name" value="AMINO-ACID AMINOTRANSFERASE"/>
    <property type="match status" value="1"/>
</dbReference>
<reference evidence="4 5" key="1">
    <citation type="submission" date="2016-11" db="EMBL/GenBank/DDBJ databases">
        <authorList>
            <person name="Jaros S."/>
            <person name="Januszkiewicz K."/>
            <person name="Wedrychowicz H."/>
        </authorList>
    </citation>
    <scope>NUCLEOTIDE SEQUENCE [LARGE SCALE GENOMIC DNA]</scope>
    <source>
        <strain evidence="4 5">DSM 19557</strain>
    </source>
</reference>
<comment type="cofactor">
    <cofactor evidence="1">
        <name>pyridoxal 5'-phosphate</name>
        <dbReference type="ChEBI" id="CHEBI:597326"/>
    </cofactor>
</comment>
<dbReference type="RefSeq" id="WP_079654163.1">
    <property type="nucleotide sequence ID" value="NZ_LT670846.1"/>
</dbReference>
<dbReference type="InterPro" id="IPR050571">
    <property type="entry name" value="Class-IV_PLP-Dep_Aminotrnsfr"/>
</dbReference>
<dbReference type="Pfam" id="PF01063">
    <property type="entry name" value="Aminotran_4"/>
    <property type="match status" value="1"/>
</dbReference>
<evidence type="ECO:0000256" key="2">
    <source>
        <dbReference type="ARBA" id="ARBA00009320"/>
    </source>
</evidence>
<sequence>MNRTLQYGEGLFETIKFLGPNKRLKRHYQRLRSSAEFLGMPYPSYEEFLQHIVEHTHGKTNVYVKYVLLSEGPDNFWERPVAYRNMLLVKDLPRKPKEVNLCVYPYRRHSQDPVCKHKTTSYLFNILAKRYALERGYYDSIILNEKDEVCECSSSNLILLKGDTLYTPSTHCGLLEGTTLKLLKEKLPIKEERIKVKDLEKYCAVFVVNALVDSLHVLNIENLSFSEVEDVIQEMLKVIRDEERGDTQAG</sequence>
<dbReference type="SUPFAM" id="SSF56752">
    <property type="entry name" value="D-aminoacid aminotransferase-like PLP-dependent enzymes"/>
    <property type="match status" value="1"/>
</dbReference>
<protein>
    <submittedName>
        <fullName evidence="4">4-amino-4-deoxychorismate lyase</fullName>
    </submittedName>
</protein>
<organism evidence="4 5">
    <name type="scientific">Thermocrinis minervae</name>
    <dbReference type="NCBI Taxonomy" id="381751"/>
    <lineage>
        <taxon>Bacteria</taxon>
        <taxon>Pseudomonadati</taxon>
        <taxon>Aquificota</taxon>
        <taxon>Aquificia</taxon>
        <taxon>Aquificales</taxon>
        <taxon>Aquificaceae</taxon>
        <taxon>Thermocrinis</taxon>
    </lineage>
</organism>
<keyword evidence="3" id="KW-0663">Pyridoxal phosphate</keyword>